<comment type="caution">
    <text evidence="1">The sequence shown here is derived from an EMBL/GenBank/DDBJ whole genome shotgun (WGS) entry which is preliminary data.</text>
</comment>
<keyword evidence="2" id="KW-1185">Reference proteome</keyword>
<proteinExistence type="predicted"/>
<organism evidence="1 2">
    <name type="scientific">Lentzea kristufekii</name>
    <dbReference type="NCBI Taxonomy" id="3095430"/>
    <lineage>
        <taxon>Bacteria</taxon>
        <taxon>Bacillati</taxon>
        <taxon>Actinomycetota</taxon>
        <taxon>Actinomycetes</taxon>
        <taxon>Pseudonocardiales</taxon>
        <taxon>Pseudonocardiaceae</taxon>
        <taxon>Lentzea</taxon>
    </lineage>
</organism>
<evidence type="ECO:0000313" key="1">
    <source>
        <dbReference type="EMBL" id="MDX8048592.1"/>
    </source>
</evidence>
<reference evidence="1 2" key="1">
    <citation type="submission" date="2023-11" db="EMBL/GenBank/DDBJ databases">
        <title>Lentzea sokolovensis, sp. nov., Lentzea kristufkii, sp. nov., and Lentzea miocenensis, sp. nov., rare actinobacteria from Sokolov Coal Basin, Miocene lacustrine sediment, Czech Republic.</title>
        <authorList>
            <person name="Lara A."/>
            <person name="Kotroba L."/>
            <person name="Nouioui I."/>
            <person name="Neumann-Schaal M."/>
            <person name="Mast Y."/>
            <person name="Chronakova A."/>
        </authorList>
    </citation>
    <scope>NUCLEOTIDE SEQUENCE [LARGE SCALE GENOMIC DNA]</scope>
    <source>
        <strain evidence="1 2">BCCO 10_0798</strain>
    </source>
</reference>
<gene>
    <name evidence="1" type="ORF">SK571_04310</name>
</gene>
<dbReference type="EMBL" id="JAXAVV010000002">
    <property type="protein sequence ID" value="MDX8048592.1"/>
    <property type="molecule type" value="Genomic_DNA"/>
</dbReference>
<sequence>MSRPVTIQVCVSPNDLPRILVVEAKALQGHQAAALAGLRHDYQIGVRQTVFDTAAFAGGLDVDANTMSLSTPVREMLLHLADEPRGIFGELTTLPFG</sequence>
<dbReference type="RefSeq" id="WP_319982709.1">
    <property type="nucleotide sequence ID" value="NZ_JAXAVV010000002.1"/>
</dbReference>
<dbReference type="Proteomes" id="UP001271792">
    <property type="component" value="Unassembled WGS sequence"/>
</dbReference>
<evidence type="ECO:0000313" key="2">
    <source>
        <dbReference type="Proteomes" id="UP001271792"/>
    </source>
</evidence>
<protein>
    <submittedName>
        <fullName evidence="1">Uncharacterized protein</fullName>
    </submittedName>
</protein>
<name>A0ABU4TJZ5_9PSEU</name>
<accession>A0ABU4TJZ5</accession>